<organism evidence="2 3">
    <name type="scientific">Gordonia soli NBRC 108243</name>
    <dbReference type="NCBI Taxonomy" id="1223545"/>
    <lineage>
        <taxon>Bacteria</taxon>
        <taxon>Bacillati</taxon>
        <taxon>Actinomycetota</taxon>
        <taxon>Actinomycetes</taxon>
        <taxon>Mycobacteriales</taxon>
        <taxon>Gordoniaceae</taxon>
        <taxon>Gordonia</taxon>
    </lineage>
</organism>
<evidence type="ECO:0000313" key="3">
    <source>
        <dbReference type="Proteomes" id="UP000011666"/>
    </source>
</evidence>
<evidence type="ECO:0008006" key="4">
    <source>
        <dbReference type="Google" id="ProtNLM"/>
    </source>
</evidence>
<dbReference type="STRING" id="1223545.GS4_19_00480"/>
<reference evidence="2 3" key="1">
    <citation type="submission" date="2013-01" db="EMBL/GenBank/DDBJ databases">
        <title>Whole genome shotgun sequence of Gordonia soli NBRC 108243.</title>
        <authorList>
            <person name="Isaki-Nakamura S."/>
            <person name="Hosoyama A."/>
            <person name="Tsuchikane K."/>
            <person name="Ando Y."/>
            <person name="Baba S."/>
            <person name="Ohji S."/>
            <person name="Hamada M."/>
            <person name="Tamura T."/>
            <person name="Yamazoe A."/>
            <person name="Yamazaki S."/>
            <person name="Fujita N."/>
        </authorList>
    </citation>
    <scope>NUCLEOTIDE SEQUENCE [LARGE SCALE GENOMIC DNA]</scope>
    <source>
        <strain evidence="2 3">NBRC 108243</strain>
    </source>
</reference>
<protein>
    <recommendedName>
        <fullName evidence="4">DUF3987 domain-containing protein</fullName>
    </recommendedName>
</protein>
<dbReference type="AlphaFoldDB" id="M0QK03"/>
<dbReference type="Proteomes" id="UP000011666">
    <property type="component" value="Unassembled WGS sequence"/>
</dbReference>
<evidence type="ECO:0000313" key="2">
    <source>
        <dbReference type="EMBL" id="GAC68858.1"/>
    </source>
</evidence>
<accession>M0QK03</accession>
<evidence type="ECO:0000256" key="1">
    <source>
        <dbReference type="SAM" id="MobiDB-lite"/>
    </source>
</evidence>
<feature type="region of interest" description="Disordered" evidence="1">
    <location>
        <begin position="1"/>
        <end position="24"/>
    </location>
</feature>
<dbReference type="eggNOG" id="ENOG502ZBKQ">
    <property type="taxonomic scope" value="Bacteria"/>
</dbReference>
<feature type="region of interest" description="Disordered" evidence="1">
    <location>
        <begin position="492"/>
        <end position="513"/>
    </location>
</feature>
<feature type="compositionally biased region" description="Polar residues" evidence="1">
    <location>
        <begin position="1"/>
        <end position="17"/>
    </location>
</feature>
<dbReference type="EMBL" id="BANX01000019">
    <property type="protein sequence ID" value="GAC68858.1"/>
    <property type="molecule type" value="Genomic_DNA"/>
</dbReference>
<name>M0QK03_9ACTN</name>
<comment type="caution">
    <text evidence="2">The sequence shown here is derived from an EMBL/GenBank/DDBJ whole genome shotgun (WGS) entry which is preliminary data.</text>
</comment>
<gene>
    <name evidence="2" type="ORF">GS4_19_00480</name>
</gene>
<keyword evidence="3" id="KW-1185">Reference proteome</keyword>
<proteinExistence type="predicted"/>
<sequence>MAHAQSITENGTDGSVNSRDDERARENRLAIAAVKQSVQSSVENERVTECAARDAEDRLRRATLEASDLFDSSPQLTHVAAFADARHVGRWAVLSGVLMRVVLALPHNVVLPAIIGSEVSINTFLALIGVSGGGKGSADKAAAEAFDIRIGAGDSEHLLPRQPMLPIGTGEGINRTYAKAGTDPVTGRYRVEFHERVGLFGVRDIATLSSLTARSGTTLVPELLKASMGEELGFANADKERRVILPMHSYRLCLSAGVQPDNGAILLNDQATTDGLPQRFLWAPVRDGVVRTDRAETAPRALVLPDFGIDPFAVPDDGGDNLDVPLVPIGVGTTIAEAVIAVDAAKDADMFGRSDDPLAGHRLLCQLKVATAFAVIHGRTYVGVEDWQRAECLMTVSTAAMAYVAAASSATAERESVSRGQLDGVRQAAADEVRAERQVRKVADRIREMLPADGDWMTINAIRKVITSSSRVHIEPAIHRLTVKGDIRSRKHEYGTGTTTQFSLTEKGRASRR</sequence>